<dbReference type="Proteomes" id="UP000039865">
    <property type="component" value="Unassembled WGS sequence"/>
</dbReference>
<evidence type="ECO:0000313" key="2">
    <source>
        <dbReference type="EMBL" id="CDW78600.1"/>
    </source>
</evidence>
<name>A0A078A8K2_STYLE</name>
<dbReference type="InterPro" id="IPR008984">
    <property type="entry name" value="SMAD_FHA_dom_sf"/>
</dbReference>
<dbReference type="EMBL" id="CCKQ01007241">
    <property type="protein sequence ID" value="CDW78600.1"/>
    <property type="molecule type" value="Genomic_DNA"/>
</dbReference>
<dbReference type="OrthoDB" id="311371at2759"/>
<protein>
    <recommendedName>
        <fullName evidence="1">FHA domain-containing protein</fullName>
    </recommendedName>
</protein>
<evidence type="ECO:0000313" key="3">
    <source>
        <dbReference type="Proteomes" id="UP000039865"/>
    </source>
</evidence>
<gene>
    <name evidence="2" type="primary">Contig16566.g17639</name>
    <name evidence="2" type="ORF">STYLEM_7580</name>
</gene>
<dbReference type="AlphaFoldDB" id="A0A078A8K2"/>
<dbReference type="InterPro" id="IPR000253">
    <property type="entry name" value="FHA_dom"/>
</dbReference>
<proteinExistence type="predicted"/>
<dbReference type="Pfam" id="PF00498">
    <property type="entry name" value="FHA"/>
    <property type="match status" value="1"/>
</dbReference>
<dbReference type="SUPFAM" id="SSF49879">
    <property type="entry name" value="SMAD/FHA domain"/>
    <property type="match status" value="1"/>
</dbReference>
<feature type="domain" description="FHA" evidence="1">
    <location>
        <begin position="157"/>
        <end position="198"/>
    </location>
</feature>
<evidence type="ECO:0000259" key="1">
    <source>
        <dbReference type="Pfam" id="PF00498"/>
    </source>
</evidence>
<dbReference type="InParanoid" id="A0A078A8K2"/>
<keyword evidence="3" id="KW-1185">Reference proteome</keyword>
<dbReference type="Gene3D" id="2.60.200.20">
    <property type="match status" value="1"/>
</dbReference>
<organism evidence="2 3">
    <name type="scientific">Stylonychia lemnae</name>
    <name type="common">Ciliate</name>
    <dbReference type="NCBI Taxonomy" id="5949"/>
    <lineage>
        <taxon>Eukaryota</taxon>
        <taxon>Sar</taxon>
        <taxon>Alveolata</taxon>
        <taxon>Ciliophora</taxon>
        <taxon>Intramacronucleata</taxon>
        <taxon>Spirotrichea</taxon>
        <taxon>Stichotrichia</taxon>
        <taxon>Sporadotrichida</taxon>
        <taxon>Oxytrichidae</taxon>
        <taxon>Stylonychinae</taxon>
        <taxon>Stylonychia</taxon>
    </lineage>
</organism>
<sequence>MVISVSLNADFQGNCCSDQRFPRNALIQEGQHVKLNYQSFQQEIIEKKKSNNPPSSSEMTTNVDMADAYQVKNKLKFIKIQSVKHPLLKAVQLNRVIPREEIKQAPVLQIEVLEGGSLPQNIQLKINACGLIGSLRNKNDGYTILGSQPNTPLQEMQNDFVINQPKAGIGKKHMIIKYNKEEKSYYICDLGDGSGTFIRLDMPIMDLKMTRFLIFQAKLELQKLDELPSVILNLKIHRSQEFSSGKAYISQILSLVFFEGNWIIKDGDGQKQSTNGTWLFADELFKIYDQMVFKAGLTLFKTQLIPPIV</sequence>
<accession>A0A078A8K2</accession>
<reference evidence="2 3" key="1">
    <citation type="submission" date="2014-06" db="EMBL/GenBank/DDBJ databases">
        <authorList>
            <person name="Swart Estienne"/>
        </authorList>
    </citation>
    <scope>NUCLEOTIDE SEQUENCE [LARGE SCALE GENOMIC DNA]</scope>
    <source>
        <strain evidence="2 3">130c</strain>
    </source>
</reference>